<organism evidence="1 2">
    <name type="scientific">Photorhabdus stackebrandtii</name>
    <dbReference type="NCBI Taxonomy" id="1123042"/>
    <lineage>
        <taxon>Bacteria</taxon>
        <taxon>Pseudomonadati</taxon>
        <taxon>Pseudomonadota</taxon>
        <taxon>Gammaproteobacteria</taxon>
        <taxon>Enterobacterales</taxon>
        <taxon>Morganellaceae</taxon>
        <taxon>Photorhabdus</taxon>
    </lineage>
</organism>
<dbReference type="EMBL" id="PUJV01000044">
    <property type="protein sequence ID" value="NHB98597.1"/>
    <property type="molecule type" value="Genomic_DNA"/>
</dbReference>
<gene>
    <name evidence="1" type="ORF">C5470_20540</name>
</gene>
<dbReference type="Proteomes" id="UP000547931">
    <property type="component" value="Unassembled WGS sequence"/>
</dbReference>
<evidence type="ECO:0000313" key="1">
    <source>
        <dbReference type="EMBL" id="NHB98597.1"/>
    </source>
</evidence>
<dbReference type="Pfam" id="PF05717">
    <property type="entry name" value="TnpB_IS66"/>
    <property type="match status" value="1"/>
</dbReference>
<dbReference type="InterPro" id="IPR008878">
    <property type="entry name" value="Transposase_IS66_Orf2"/>
</dbReference>
<comment type="caution">
    <text evidence="1">The sequence shown here is derived from an EMBL/GenBank/DDBJ whole genome shotgun (WGS) entry which is preliminary data.</text>
</comment>
<proteinExistence type="predicted"/>
<keyword evidence="2" id="KW-1185">Reference proteome</keyword>
<protein>
    <submittedName>
        <fullName evidence="1">Uncharacterized protein</fullName>
    </submittedName>
</protein>
<name>A0A7X5TNP1_9GAMM</name>
<accession>A0A7X5TNP1</accession>
<dbReference type="AlphaFoldDB" id="A0A7X5TNP1"/>
<evidence type="ECO:0000313" key="2">
    <source>
        <dbReference type="Proteomes" id="UP000547931"/>
    </source>
</evidence>
<reference evidence="1 2" key="1">
    <citation type="submission" date="2018-02" db="EMBL/GenBank/DDBJ databases">
        <authorList>
            <person name="Machado R.A."/>
        </authorList>
    </citation>
    <scope>NUCLEOTIDE SEQUENCE [LARGE SCALE GENOMIC DNA]</scope>
    <source>
        <strain evidence="1 2">DSM 23271</strain>
    </source>
</reference>
<sequence length="85" mass="9530">MLLHHSHPASTFIVAGITDIHSGFNGLASKVQNTLKDDPFSGYLFVSQRYTPVVALNLAKLGRRFEAVSELLEPLYFDEQHTRKS</sequence>